<organism evidence="1 2">
    <name type="scientific">Nephila pilipes</name>
    <name type="common">Giant wood spider</name>
    <name type="synonym">Nephila maculata</name>
    <dbReference type="NCBI Taxonomy" id="299642"/>
    <lineage>
        <taxon>Eukaryota</taxon>
        <taxon>Metazoa</taxon>
        <taxon>Ecdysozoa</taxon>
        <taxon>Arthropoda</taxon>
        <taxon>Chelicerata</taxon>
        <taxon>Arachnida</taxon>
        <taxon>Araneae</taxon>
        <taxon>Araneomorphae</taxon>
        <taxon>Entelegynae</taxon>
        <taxon>Araneoidea</taxon>
        <taxon>Nephilidae</taxon>
        <taxon>Nephila</taxon>
    </lineage>
</organism>
<keyword evidence="2" id="KW-1185">Reference proteome</keyword>
<dbReference type="OrthoDB" id="6428721at2759"/>
<reference evidence="1" key="1">
    <citation type="submission" date="2020-08" db="EMBL/GenBank/DDBJ databases">
        <title>Multicomponent nature underlies the extraordinary mechanical properties of spider dragline silk.</title>
        <authorList>
            <person name="Kono N."/>
            <person name="Nakamura H."/>
            <person name="Mori M."/>
            <person name="Yoshida Y."/>
            <person name="Ohtoshi R."/>
            <person name="Malay A.D."/>
            <person name="Moran D.A.P."/>
            <person name="Tomita M."/>
            <person name="Numata K."/>
            <person name="Arakawa K."/>
        </authorList>
    </citation>
    <scope>NUCLEOTIDE SEQUENCE</scope>
</reference>
<proteinExistence type="predicted"/>
<sequence>MIECPGSISIIINELFLRKFKPPVERETCTLINTVEFLNNINEFSSYSRMIRVVAWCKRFLHNSRHPFHPIRGTLRSSKLSQVLLGVLINVQRTSFVTKIQSLEKNVPFPIGSKLIILSPFLD</sequence>
<comment type="caution">
    <text evidence="1">The sequence shown here is derived from an EMBL/GenBank/DDBJ whole genome shotgun (WGS) entry which is preliminary data.</text>
</comment>
<dbReference type="Proteomes" id="UP000887013">
    <property type="component" value="Unassembled WGS sequence"/>
</dbReference>
<dbReference type="EMBL" id="BMAW01050249">
    <property type="protein sequence ID" value="GFS74417.1"/>
    <property type="molecule type" value="Genomic_DNA"/>
</dbReference>
<gene>
    <name evidence="1" type="primary">AVEN_93179_1</name>
    <name evidence="1" type="ORF">NPIL_619191</name>
</gene>
<evidence type="ECO:0000313" key="2">
    <source>
        <dbReference type="Proteomes" id="UP000887013"/>
    </source>
</evidence>
<dbReference type="AlphaFoldDB" id="A0A8X6T546"/>
<name>A0A8X6T546_NEPPI</name>
<accession>A0A8X6T546</accession>
<protein>
    <submittedName>
        <fullName evidence="1">Integrase_H2C2 domain-containing protein</fullName>
    </submittedName>
</protein>
<evidence type="ECO:0000313" key="1">
    <source>
        <dbReference type="EMBL" id="GFS74417.1"/>
    </source>
</evidence>